<proteinExistence type="predicted"/>
<dbReference type="EMBL" id="JAAOCA010000043">
    <property type="protein sequence ID" value="MBD1601843.1"/>
    <property type="molecule type" value="Genomic_DNA"/>
</dbReference>
<reference evidence="1 2" key="1">
    <citation type="journal article" date="2020" name="Insects">
        <title>Bacteria Belonging to Pseudomonas typographi sp. nov. from the Bark Beetle Ips typographus Have Genomic Potential to Aid in the Host Ecology.</title>
        <authorList>
            <person name="Peral-Aranega E."/>
            <person name="Saati-Santamaria Z."/>
            <person name="Kolarik M."/>
            <person name="Rivas R."/>
            <person name="Garcia-Fraile P."/>
        </authorList>
    </citation>
    <scope>NUCLEOTIDE SEQUENCE [LARGE SCALE GENOMIC DNA]</scope>
    <source>
        <strain evidence="1 2">CA3A</strain>
    </source>
</reference>
<evidence type="ECO:0000313" key="2">
    <source>
        <dbReference type="Proteomes" id="UP000805841"/>
    </source>
</evidence>
<gene>
    <name evidence="1" type="ORF">HAQ05_24515</name>
</gene>
<protein>
    <submittedName>
        <fullName evidence="1">Uncharacterized protein</fullName>
    </submittedName>
</protein>
<evidence type="ECO:0000313" key="1">
    <source>
        <dbReference type="EMBL" id="MBD1601843.1"/>
    </source>
</evidence>
<name>A0ABR7Z9B3_9PSED</name>
<dbReference type="RefSeq" id="WP_190425864.1">
    <property type="nucleotide sequence ID" value="NZ_JAAOCA010000043.1"/>
</dbReference>
<accession>A0ABR7Z9B3</accession>
<comment type="caution">
    <text evidence="1">The sequence shown here is derived from an EMBL/GenBank/DDBJ whole genome shotgun (WGS) entry which is preliminary data.</text>
</comment>
<sequence>MKDDIAQLGFPYWRRDHRYVKVCSKHNTPLLRKCPICAKDISVHGYAYGHDLLWKGCNGYYIHQCESKLNYDGWQLALSEIFTEIGESKFTVDLEFVIAHISGEVKKLSDLGIISETKIKALKHRLNTSKRIGEASYEYRPDFKYSECIIYVIAIVYGSFAGLLDSVRAVDGPVRNVDDLMHVKH</sequence>
<dbReference type="Proteomes" id="UP000805841">
    <property type="component" value="Unassembled WGS sequence"/>
</dbReference>
<keyword evidence="2" id="KW-1185">Reference proteome</keyword>
<organism evidence="1 2">
    <name type="scientific">Pseudomonas typographi</name>
    <dbReference type="NCBI Taxonomy" id="2715964"/>
    <lineage>
        <taxon>Bacteria</taxon>
        <taxon>Pseudomonadati</taxon>
        <taxon>Pseudomonadota</taxon>
        <taxon>Gammaproteobacteria</taxon>
        <taxon>Pseudomonadales</taxon>
        <taxon>Pseudomonadaceae</taxon>
        <taxon>Pseudomonas</taxon>
    </lineage>
</organism>